<protein>
    <submittedName>
        <fullName evidence="1">Uncharacterized protein</fullName>
    </submittedName>
</protein>
<proteinExistence type="predicted"/>
<evidence type="ECO:0000313" key="2">
    <source>
        <dbReference type="Proteomes" id="UP000034076"/>
    </source>
</evidence>
<accession>A0A0M2NL58</accession>
<gene>
    <name evidence="1" type="ORF">CHK_0863</name>
</gene>
<dbReference type="EMBL" id="LAYJ01000068">
    <property type="protein sequence ID" value="KKI51696.1"/>
    <property type="molecule type" value="Genomic_DNA"/>
</dbReference>
<dbReference type="STRING" id="270498.CHK_0863"/>
<dbReference type="AlphaFoldDB" id="A0A0M2NL58"/>
<keyword evidence="2" id="KW-1185">Reference proteome</keyword>
<reference evidence="1 2" key="1">
    <citation type="submission" date="2015-04" db="EMBL/GenBank/DDBJ databases">
        <title>Draft genome sequence of bacteremic isolate Catabacter hongkongensis type strain HKU16T.</title>
        <authorList>
            <person name="Lau S.K."/>
            <person name="Teng J.L."/>
            <person name="Huang Y."/>
            <person name="Curreem S.O."/>
            <person name="Tsui S.K."/>
            <person name="Woo P.C."/>
        </authorList>
    </citation>
    <scope>NUCLEOTIDE SEQUENCE [LARGE SCALE GENOMIC DNA]</scope>
    <source>
        <strain evidence="1 2">HKU16</strain>
    </source>
</reference>
<name>A0A0M2NL58_9FIRM</name>
<sequence length="78" mass="8501">MKNDNRLLPEVLLDGTGVPKSHAVGGAVTPGSVYALYNKELQKKNSLVVSKRTYLNNDMLRELDVQAKSDKKSSSNPA</sequence>
<dbReference type="Proteomes" id="UP000034076">
    <property type="component" value="Unassembled WGS sequence"/>
</dbReference>
<dbReference type="RefSeq" id="WP_046442776.1">
    <property type="nucleotide sequence ID" value="NZ_CAUERS010000025.1"/>
</dbReference>
<organism evidence="1 2">
    <name type="scientific">Christensenella hongkongensis</name>
    <dbReference type="NCBI Taxonomy" id="270498"/>
    <lineage>
        <taxon>Bacteria</taxon>
        <taxon>Bacillati</taxon>
        <taxon>Bacillota</taxon>
        <taxon>Clostridia</taxon>
        <taxon>Christensenellales</taxon>
        <taxon>Christensenellaceae</taxon>
        <taxon>Christensenella</taxon>
    </lineage>
</organism>
<comment type="caution">
    <text evidence="1">The sequence shown here is derived from an EMBL/GenBank/DDBJ whole genome shotgun (WGS) entry which is preliminary data.</text>
</comment>
<evidence type="ECO:0000313" key="1">
    <source>
        <dbReference type="EMBL" id="KKI51696.1"/>
    </source>
</evidence>